<evidence type="ECO:0000313" key="4">
    <source>
        <dbReference type="EMBL" id="BAF74805.1"/>
    </source>
</evidence>
<protein>
    <submittedName>
        <fullName evidence="3">Enterocin B immunity protein</fullName>
    </submittedName>
    <submittedName>
        <fullName evidence="4">Immunity protein for enterocin B</fullName>
    </submittedName>
</protein>
<dbReference type="EMBL" id="LEQJ01000013">
    <property type="protein sequence ID" value="RBS29094.1"/>
    <property type="molecule type" value="Genomic_DNA"/>
</dbReference>
<feature type="transmembrane region" description="Helical" evidence="1">
    <location>
        <begin position="7"/>
        <end position="25"/>
    </location>
</feature>
<reference evidence="4" key="2">
    <citation type="submission" date="2007-02" db="EMBL/GenBank/DDBJ databases">
        <authorList>
            <person name="Hu C."/>
            <person name="Praphailong W."/>
            <person name="Zendo T."/>
            <person name="Nakayama J."/>
            <person name="Sonomoto K."/>
        </authorList>
    </citation>
    <scope>NUCLEOTIDE SEQUENCE</scope>
    <source>
        <strain evidence="4">Bb5</strain>
    </source>
</reference>
<dbReference type="AlphaFoldDB" id="O85791"/>
<evidence type="ECO:0000256" key="1">
    <source>
        <dbReference type="SAM" id="Phobius"/>
    </source>
</evidence>
<accession>O85791</accession>
<reference evidence="5 7" key="5">
    <citation type="submission" date="2017-05" db="EMBL/GenBank/DDBJ databases">
        <title>The Genome Sequence of Enterococcus faecium 6F2_DIV0138.</title>
        <authorList>
            <consortium name="The Broad Institute Genomics Platform"/>
            <consortium name="The Broad Institute Genomic Center for Infectious Diseases"/>
            <person name="Earl A."/>
            <person name="Manson A."/>
            <person name="Schwartman J."/>
            <person name="Gilmore M."/>
            <person name="Abouelleil A."/>
            <person name="Cao P."/>
            <person name="Chapman S."/>
            <person name="Cusick C."/>
            <person name="Shea T."/>
            <person name="Young S."/>
            <person name="Neafsey D."/>
            <person name="Nusbaum C."/>
            <person name="Birren B."/>
        </authorList>
    </citation>
    <scope>NUCLEOTIDE SEQUENCE [LARGE SCALE GENOMIC DNA]</scope>
    <source>
        <strain evidence="5 7">6F2_DIV0138</strain>
    </source>
</reference>
<sequence length="58" mass="6706">MNLKKNNLEYNLCIFLAVIINLGLFIFSETILSKILLLIAIVLLVIPNFMQKKKRKNS</sequence>
<name>O85791_ENTFC</name>
<dbReference type="PATRIC" id="fig|1352.657.peg.931"/>
<evidence type="ECO:0000313" key="8">
    <source>
        <dbReference type="Proteomes" id="UP000253144"/>
    </source>
</evidence>
<proteinExistence type="predicted"/>
<reference evidence="6 8" key="4">
    <citation type="submission" date="2015-06" db="EMBL/GenBank/DDBJ databases">
        <title>The Genome Sequence of Enterococcus faecium 131EA1.</title>
        <authorList>
            <consortium name="The Broad Institute Genomics Platform"/>
            <consortium name="The Broad Institute Genome Sequencing Center for Infectious Disease"/>
            <person name="Earl A.M."/>
            <person name="Van Tyne D."/>
            <person name="Lebreton F."/>
            <person name="Saavedra J.T."/>
            <person name="Gilmore M.S."/>
            <person name="Manson Mcguire A."/>
            <person name="Clock S."/>
            <person name="Crupain M."/>
            <person name="Rangan U."/>
            <person name="Young S."/>
            <person name="Abouelleil A."/>
            <person name="Cao P."/>
            <person name="Chapman S.B."/>
            <person name="Griggs A."/>
            <person name="Priest M."/>
            <person name="Shea T."/>
            <person name="Wortman J."/>
            <person name="Nusbaum C."/>
            <person name="Birren B."/>
        </authorList>
    </citation>
    <scope>NUCLEOTIDE SEQUENCE [LARGE SCALE GENOMIC DNA]</scope>
    <source>
        <strain evidence="6 8">131EA1</strain>
    </source>
</reference>
<dbReference type="EMBL" id="NGLB01000001">
    <property type="protein sequence ID" value="OTO00643.1"/>
    <property type="molecule type" value="Genomic_DNA"/>
</dbReference>
<keyword evidence="1" id="KW-0472">Membrane</keyword>
<dbReference type="Proteomes" id="UP000253144">
    <property type="component" value="Unassembled WGS sequence"/>
</dbReference>
<dbReference type="Proteomes" id="UP000194737">
    <property type="component" value="Unassembled WGS sequence"/>
</dbReference>
<keyword evidence="1" id="KW-1133">Transmembrane helix</keyword>
<dbReference type="EMBL" id="AF076604">
    <property type="protein sequence ID" value="AAC27520.1"/>
    <property type="molecule type" value="Genomic_DNA"/>
</dbReference>
<evidence type="ECO:0000313" key="5">
    <source>
        <dbReference type="EMBL" id="OTO00643.1"/>
    </source>
</evidence>
<evidence type="ECO:0000313" key="3">
    <source>
        <dbReference type="EMBL" id="AAD28235.1"/>
    </source>
</evidence>
<feature type="transmembrane region" description="Helical" evidence="1">
    <location>
        <begin position="31"/>
        <end position="50"/>
    </location>
</feature>
<dbReference type="EMBL" id="AB292464">
    <property type="protein sequence ID" value="BAF74805.1"/>
    <property type="molecule type" value="Genomic_DNA"/>
</dbReference>
<evidence type="ECO:0000313" key="2">
    <source>
        <dbReference type="EMBL" id="AAC27520.1"/>
    </source>
</evidence>
<dbReference type="EMBL" id="AF121254">
    <property type="protein sequence ID" value="AAD28235.1"/>
    <property type="molecule type" value="Genomic_DNA"/>
</dbReference>
<keyword evidence="1" id="KW-0812">Transmembrane</keyword>
<organism evidence="2">
    <name type="scientific">Enterococcus faecium</name>
    <name type="common">Streptococcus faecium</name>
    <dbReference type="NCBI Taxonomy" id="1352"/>
    <lineage>
        <taxon>Bacteria</taxon>
        <taxon>Bacillati</taxon>
        <taxon>Bacillota</taxon>
        <taxon>Bacilli</taxon>
        <taxon>Lactobacillales</taxon>
        <taxon>Enterococcaceae</taxon>
        <taxon>Enterococcus</taxon>
    </lineage>
</organism>
<reference evidence="2" key="1">
    <citation type="journal article" date="1999" name="Appl. Environ. Microbiol.">
        <title>Atypical genetic locus associated with constitutive production of enterocin B by Enterococcus faecium BFE 900.</title>
        <authorList>
            <person name="Franz C.M."/>
            <person name="Worobo R.W."/>
            <person name="Quadri L.E."/>
            <person name="Schillinger U."/>
            <person name="Holzapfel W.H."/>
            <person name="Vederas J.C."/>
            <person name="Stiles M.E."/>
        </authorList>
    </citation>
    <scope>NUCLEOTIDE SEQUENCE</scope>
    <source>
        <strain evidence="2">BFE 900</strain>
    </source>
</reference>
<reference evidence="4" key="3">
    <citation type="journal article" date="2010" name="Appl. Environ. Microbiol.">
        <title>Enterocin X, a novel two-peptide bacteriocin from Enterococcus faecium KU-B5, has an antibacterial spectrum entirely different from those of its component peptides.</title>
        <authorList>
            <person name="Hu C.-B."/>
            <person name="Malaphan W."/>
            <person name="Zendo T."/>
            <person name="Nakayama J."/>
            <person name="Sonomoto K."/>
        </authorList>
    </citation>
    <scope>NUCLEOTIDE SEQUENCE</scope>
    <source>
        <strain evidence="4">Bb5</strain>
    </source>
</reference>
<evidence type="ECO:0000313" key="6">
    <source>
        <dbReference type="EMBL" id="RBS29094.1"/>
    </source>
</evidence>
<gene>
    <name evidence="3" type="primary">eniB</name>
    <name evidence="5" type="ORF">A5804_002157</name>
    <name evidence="6" type="ORF">EB12_02098</name>
</gene>
<evidence type="ECO:0000313" key="7">
    <source>
        <dbReference type="Proteomes" id="UP000194737"/>
    </source>
</evidence>